<evidence type="ECO:0000313" key="4">
    <source>
        <dbReference type="Proteomes" id="UP000780801"/>
    </source>
</evidence>
<keyword evidence="2" id="KW-1133">Transmembrane helix</keyword>
<sequence length="255" mass="28192">MTLQPNGTSTVMRNGDAMERPLSTLVAPIVGGIAGFGLLAILFFCFTRRRRRQRPKHGHGRGFDFLQEDDTTVAEEPMSSIAEKHQSGQSYSAIPPRPPPPRPLRFSESFPDAGDPFMDPVAYMHPSDPAEYMHPSDIPEQERPISLYSTHSSIVGGHDPDEQPLLIQDNGRALPGYTRLLPPRRDRRRSLQQQLAHSQSSLAWEDTPSVAEVEDMAEIDVSDTQSIQGQNQSPQNQNRLARGKGGGSKRYSPGG</sequence>
<protein>
    <submittedName>
        <fullName evidence="3">Uncharacterized protein</fullName>
    </submittedName>
</protein>
<feature type="compositionally biased region" description="Gly residues" evidence="1">
    <location>
        <begin position="243"/>
        <end position="255"/>
    </location>
</feature>
<feature type="transmembrane region" description="Helical" evidence="2">
    <location>
        <begin position="25"/>
        <end position="46"/>
    </location>
</feature>
<gene>
    <name evidence="3" type="ORF">BGW38_004928</name>
</gene>
<feature type="region of interest" description="Disordered" evidence="1">
    <location>
        <begin position="74"/>
        <end position="111"/>
    </location>
</feature>
<name>A0A9P6FPI0_9FUNG</name>
<dbReference type="AlphaFoldDB" id="A0A9P6FPI0"/>
<keyword evidence="2" id="KW-0472">Membrane</keyword>
<evidence type="ECO:0000256" key="1">
    <source>
        <dbReference type="SAM" id="MobiDB-lite"/>
    </source>
</evidence>
<reference evidence="3" key="1">
    <citation type="journal article" date="2020" name="Fungal Divers.">
        <title>Resolving the Mortierellaceae phylogeny through synthesis of multi-gene phylogenetics and phylogenomics.</title>
        <authorList>
            <person name="Vandepol N."/>
            <person name="Liber J."/>
            <person name="Desiro A."/>
            <person name="Na H."/>
            <person name="Kennedy M."/>
            <person name="Barry K."/>
            <person name="Grigoriev I.V."/>
            <person name="Miller A.N."/>
            <person name="O'Donnell K."/>
            <person name="Stajich J.E."/>
            <person name="Bonito G."/>
        </authorList>
    </citation>
    <scope>NUCLEOTIDE SEQUENCE</scope>
    <source>
        <strain evidence="3">KOD1015</strain>
    </source>
</reference>
<evidence type="ECO:0000256" key="2">
    <source>
        <dbReference type="SAM" id="Phobius"/>
    </source>
</evidence>
<accession>A0A9P6FPI0</accession>
<feature type="compositionally biased region" description="Low complexity" evidence="1">
    <location>
        <begin position="191"/>
        <end position="203"/>
    </location>
</feature>
<feature type="compositionally biased region" description="Acidic residues" evidence="1">
    <location>
        <begin position="212"/>
        <end position="221"/>
    </location>
</feature>
<feature type="compositionally biased region" description="Polar residues" evidence="1">
    <location>
        <begin position="222"/>
        <end position="239"/>
    </location>
</feature>
<keyword evidence="4" id="KW-1185">Reference proteome</keyword>
<feature type="region of interest" description="Disordered" evidence="1">
    <location>
        <begin position="151"/>
        <end position="255"/>
    </location>
</feature>
<comment type="caution">
    <text evidence="3">The sequence shown here is derived from an EMBL/GenBank/DDBJ whole genome shotgun (WGS) entry which is preliminary data.</text>
</comment>
<proteinExistence type="predicted"/>
<dbReference type="EMBL" id="JAABOA010003132">
    <property type="protein sequence ID" value="KAF9579004.1"/>
    <property type="molecule type" value="Genomic_DNA"/>
</dbReference>
<organism evidence="3 4">
    <name type="scientific">Lunasporangiospora selenospora</name>
    <dbReference type="NCBI Taxonomy" id="979761"/>
    <lineage>
        <taxon>Eukaryota</taxon>
        <taxon>Fungi</taxon>
        <taxon>Fungi incertae sedis</taxon>
        <taxon>Mucoromycota</taxon>
        <taxon>Mortierellomycotina</taxon>
        <taxon>Mortierellomycetes</taxon>
        <taxon>Mortierellales</taxon>
        <taxon>Mortierellaceae</taxon>
        <taxon>Lunasporangiospora</taxon>
    </lineage>
</organism>
<keyword evidence="2" id="KW-0812">Transmembrane</keyword>
<evidence type="ECO:0000313" key="3">
    <source>
        <dbReference type="EMBL" id="KAF9579004.1"/>
    </source>
</evidence>
<dbReference type="Proteomes" id="UP000780801">
    <property type="component" value="Unassembled WGS sequence"/>
</dbReference>